<dbReference type="RefSeq" id="WP_186742320.1">
    <property type="nucleotide sequence ID" value="NZ_VFIA01000085.1"/>
</dbReference>
<dbReference type="Gene3D" id="1.10.10.10">
    <property type="entry name" value="Winged helix-like DNA-binding domain superfamily/Winged helix DNA-binding domain"/>
    <property type="match status" value="2"/>
</dbReference>
<dbReference type="Proteomes" id="UP000700732">
    <property type="component" value="Unassembled WGS sequence"/>
</dbReference>
<dbReference type="InterPro" id="IPR036388">
    <property type="entry name" value="WH-like_DNA-bd_sf"/>
</dbReference>
<dbReference type="Pfam" id="PF01051">
    <property type="entry name" value="Rep3_N"/>
    <property type="match status" value="1"/>
</dbReference>
<feature type="domain" description="Initiator Rep protein WH1" evidence="2">
    <location>
        <begin position="12"/>
        <end position="162"/>
    </location>
</feature>
<sequence length="320" mass="36881">MDKVKPTMVLFENSLNRIAVNLSKLQRNLFYMICSQIQPDHTAETIYEISAIELMERTGDKINYARLRQQTLQLIQPKEFEMPSNRVDKEGKPRKNVLQTGLFASALYLEGEGTVQLTISAHVRPYILNFSEKLKGGNFSQLDVDLVLALRSKYGQAMYQQLTQWRFHADKGHTYGLDELKTLLGVINKDGFDKYAKWADFDKAILKPAQKDLEKTDLQFTYEPMPTPKRGRGHKVTHVKFLLSVDDDRNFPPGFVIGEEHTTLFDRLVKQFGLRKDQAQTILLNFPIKEINKRLYDLHVQHNDRKISNLGAYTAKSFGV</sequence>
<dbReference type="EMBL" id="VFIA01000085">
    <property type="protein sequence ID" value="MBC3795152.1"/>
    <property type="molecule type" value="Genomic_DNA"/>
</dbReference>
<evidence type="ECO:0000313" key="4">
    <source>
        <dbReference type="Proteomes" id="UP000700732"/>
    </source>
</evidence>
<evidence type="ECO:0000313" key="3">
    <source>
        <dbReference type="EMBL" id="MBC3795152.1"/>
    </source>
</evidence>
<keyword evidence="4" id="KW-1185">Reference proteome</keyword>
<protein>
    <submittedName>
        <fullName evidence="3">Plasmid replication initiation protein</fullName>
    </submittedName>
</protein>
<organism evidence="3 4">
    <name type="scientific">Spirosoma utsteinense</name>
    <dbReference type="NCBI Taxonomy" id="2585773"/>
    <lineage>
        <taxon>Bacteria</taxon>
        <taxon>Pseudomonadati</taxon>
        <taxon>Bacteroidota</taxon>
        <taxon>Cytophagia</taxon>
        <taxon>Cytophagales</taxon>
        <taxon>Cytophagaceae</taxon>
        <taxon>Spirosoma</taxon>
    </lineage>
</organism>
<dbReference type="InterPro" id="IPR036390">
    <property type="entry name" value="WH_DNA-bd_sf"/>
</dbReference>
<evidence type="ECO:0000259" key="2">
    <source>
        <dbReference type="Pfam" id="PF01051"/>
    </source>
</evidence>
<reference evidence="3 4" key="1">
    <citation type="submission" date="2019-06" db="EMBL/GenBank/DDBJ databases">
        <title>Spirosoma utsteinense sp. nov. isolated from Antarctic ice-free soils.</title>
        <authorList>
            <person name="Tahon G."/>
        </authorList>
    </citation>
    <scope>NUCLEOTIDE SEQUENCE [LARGE SCALE GENOMIC DNA]</scope>
    <source>
        <strain evidence="3 4">LMG 31447</strain>
    </source>
</reference>
<comment type="similarity">
    <text evidence="1">Belongs to the initiator RepB protein family.</text>
</comment>
<dbReference type="SUPFAM" id="SSF46785">
    <property type="entry name" value="Winged helix' DNA-binding domain"/>
    <property type="match status" value="2"/>
</dbReference>
<dbReference type="InterPro" id="IPR000525">
    <property type="entry name" value="Initiator_Rep_WH1"/>
</dbReference>
<gene>
    <name evidence="3" type="ORF">FH603_5687</name>
</gene>
<comment type="caution">
    <text evidence="3">The sequence shown here is derived from an EMBL/GenBank/DDBJ whole genome shotgun (WGS) entry which is preliminary data.</text>
</comment>
<accession>A0ABR6WF40</accession>
<name>A0ABR6WF40_9BACT</name>
<evidence type="ECO:0000256" key="1">
    <source>
        <dbReference type="ARBA" id="ARBA00038283"/>
    </source>
</evidence>
<proteinExistence type="inferred from homology"/>
<dbReference type="Pfam" id="PF21205">
    <property type="entry name" value="Rep3_C"/>
    <property type="match status" value="1"/>
</dbReference>